<dbReference type="InterPro" id="IPR010308">
    <property type="entry name" value="TRP_C"/>
</dbReference>
<dbReference type="PANTHER" id="PTHR31145:SF2">
    <property type="entry name" value="FLAVIN CARRIER PROTEIN 2"/>
    <property type="match status" value="1"/>
</dbReference>
<reference evidence="11" key="1">
    <citation type="submission" date="2020-11" db="EMBL/GenBank/DDBJ databases">
        <authorList>
            <consortium name="DOE Joint Genome Institute"/>
            <person name="Ahrendt S."/>
            <person name="Riley R."/>
            <person name="Andreopoulos W."/>
            <person name="Labutti K."/>
            <person name="Pangilinan J."/>
            <person name="Ruiz-Duenas F.J."/>
            <person name="Barrasa J.M."/>
            <person name="Sanchez-Garcia M."/>
            <person name="Camarero S."/>
            <person name="Miyauchi S."/>
            <person name="Serrano A."/>
            <person name="Linde D."/>
            <person name="Babiker R."/>
            <person name="Drula E."/>
            <person name="Ayuso-Fernandez I."/>
            <person name="Pacheco R."/>
            <person name="Padilla G."/>
            <person name="Ferreira P."/>
            <person name="Barriuso J."/>
            <person name="Kellner H."/>
            <person name="Castanera R."/>
            <person name="Alfaro M."/>
            <person name="Ramirez L."/>
            <person name="Pisabarro A.G."/>
            <person name="Kuo A."/>
            <person name="Tritt A."/>
            <person name="Lipzen A."/>
            <person name="He G."/>
            <person name="Yan M."/>
            <person name="Ng V."/>
            <person name="Cullen D."/>
            <person name="Martin F."/>
            <person name="Rosso M.-N."/>
            <person name="Henrissat B."/>
            <person name="Hibbett D."/>
            <person name="Martinez A.T."/>
            <person name="Grigoriev I.V."/>
        </authorList>
    </citation>
    <scope>NUCLEOTIDE SEQUENCE</scope>
    <source>
        <strain evidence="11">CIRM-BRFM 674</strain>
    </source>
</reference>
<organism evidence="11 12">
    <name type="scientific">Pholiota conissans</name>
    <dbReference type="NCBI Taxonomy" id="109636"/>
    <lineage>
        <taxon>Eukaryota</taxon>
        <taxon>Fungi</taxon>
        <taxon>Dikarya</taxon>
        <taxon>Basidiomycota</taxon>
        <taxon>Agaricomycotina</taxon>
        <taxon>Agaricomycetes</taxon>
        <taxon>Agaricomycetidae</taxon>
        <taxon>Agaricales</taxon>
        <taxon>Agaricineae</taxon>
        <taxon>Strophariaceae</taxon>
        <taxon>Pholiota</taxon>
    </lineage>
</organism>
<feature type="region of interest" description="Disordered" evidence="7">
    <location>
        <begin position="626"/>
        <end position="674"/>
    </location>
</feature>
<evidence type="ECO:0000256" key="8">
    <source>
        <dbReference type="SAM" id="Phobius"/>
    </source>
</evidence>
<feature type="compositionally biased region" description="Low complexity" evidence="7">
    <location>
        <begin position="751"/>
        <end position="770"/>
    </location>
</feature>
<feature type="transmembrane region" description="Helical" evidence="8">
    <location>
        <begin position="589"/>
        <end position="611"/>
    </location>
</feature>
<dbReference type="Pfam" id="PF06011">
    <property type="entry name" value="TRP"/>
    <property type="match status" value="1"/>
</dbReference>
<dbReference type="PANTHER" id="PTHR31145">
    <property type="entry name" value="INTEGRAL MEMBRANE PROTEIN (AFU_ORTHOLOGUE AFUA_7G01610)"/>
    <property type="match status" value="1"/>
</dbReference>
<dbReference type="InterPro" id="IPR040241">
    <property type="entry name" value="TRP_Flc/Pkd2-like"/>
</dbReference>
<evidence type="ECO:0000313" key="11">
    <source>
        <dbReference type="EMBL" id="KAF9484418.1"/>
    </source>
</evidence>
<feature type="compositionally biased region" description="Polar residues" evidence="7">
    <location>
        <begin position="786"/>
        <end position="795"/>
    </location>
</feature>
<sequence>MFSFLAWPRALAFSVFLLSLFSYSYAFEESIFTSSVTYCNPPETLLIQRFELAYFPANNSITFNVSAASVQANVNVTANLFVNVYGMNPVNVTLDLCGIFGGALCPLPMYNFTGADSISLPAAFDVAKSVPGIAYQIPDLEGFAQLSLTEIHTGAVKACVQLTLANGRSAHQTAVEWTTGGVALAVLVIALWQSTLFPQGILPFRLLELMTLYQTIASSSFLNLNYPSVYRAFALNFSWAMGLISSSSFQNSINRMRHLTGGSLADAIGGSAVGLVNRKLSPYNSPNSDIVSQITSYGSILSRSLPANLVAALHPNLAKSLSASSRQTIVNGQVQTVTAVSSNVLQAGVPIYVNTLHIATANAFMTVFLCMLCVLGVASAVFVFGYGLLQVTKFMQFRKYHAGMVRSFDYRSFVLSWCIRIALVVFFPLMIFVIYQWTLKDSWLSILISVISFVVISATILYPIFLVVRTARRRSPFALYTYKSEQLARSGPLYAQHSPERFYFSCLLLVAFFFRALFISVAKASGDAQIALMIIVEFFLVLAHLVLKPAMTRGGDVFGSYLAICRLACTALMIAFIEKLQVKAIPRVVIGIVIALTWSVAVVVVIGNIAWNGVIAFKIRRNTRSESPSTLESPVGSEGSMLEKGIRRTPNGSTKSELMEKDTKQTGGSTDSFRFVTGGMEAEDIEEVARGRPINPTPENNIPFDQYNYAPYPISPTGTTVSTMDPPSLYSRDSGTLTVGSLLPRRWSFSLSQPGSPSASSCYHRSSLTPSPMPPSSPSEAGGNNGAVSRNTSVRRQQHQPKHEDIQEEETIEPLSSSVVSTPSQSSSQSSLSSS</sequence>
<evidence type="ECO:0000256" key="3">
    <source>
        <dbReference type="ARBA" id="ARBA00022692"/>
    </source>
</evidence>
<keyword evidence="6 8" id="KW-0472">Membrane</keyword>
<feature type="transmembrane region" description="Helical" evidence="8">
    <location>
        <begin position="528"/>
        <end position="547"/>
    </location>
</feature>
<protein>
    <submittedName>
        <fullName evidence="11">TRP-domain-containing protein</fullName>
    </submittedName>
</protein>
<comment type="subcellular location">
    <subcellularLocation>
        <location evidence="1">Membrane</location>
        <topology evidence="1">Multi-pass membrane protein</topology>
    </subcellularLocation>
</comment>
<evidence type="ECO:0000259" key="10">
    <source>
        <dbReference type="SMART" id="SM01320"/>
    </source>
</evidence>
<feature type="signal peptide" evidence="9">
    <location>
        <begin position="1"/>
        <end position="26"/>
    </location>
</feature>
<dbReference type="InterPro" id="IPR032800">
    <property type="entry name" value="TRP_N"/>
</dbReference>
<keyword evidence="4 9" id="KW-0732">Signal</keyword>
<dbReference type="Proteomes" id="UP000807469">
    <property type="component" value="Unassembled WGS sequence"/>
</dbReference>
<feature type="transmembrane region" description="Helical" evidence="8">
    <location>
        <begin position="559"/>
        <end position="577"/>
    </location>
</feature>
<name>A0A9P6D694_9AGAR</name>
<feature type="compositionally biased region" description="Low complexity" evidence="7">
    <location>
        <begin position="814"/>
        <end position="835"/>
    </location>
</feature>
<comment type="similarity">
    <text evidence="2">Belongs to the transient receptor potential (TRP) ion channel family.</text>
</comment>
<evidence type="ECO:0000256" key="5">
    <source>
        <dbReference type="ARBA" id="ARBA00022989"/>
    </source>
</evidence>
<evidence type="ECO:0000256" key="1">
    <source>
        <dbReference type="ARBA" id="ARBA00004141"/>
    </source>
</evidence>
<dbReference type="SMART" id="SM01320">
    <property type="entry name" value="TRP_N"/>
    <property type="match status" value="1"/>
</dbReference>
<feature type="transmembrane region" description="Helical" evidence="8">
    <location>
        <begin position="363"/>
        <end position="389"/>
    </location>
</feature>
<feature type="transmembrane region" description="Helical" evidence="8">
    <location>
        <begin position="502"/>
        <end position="522"/>
    </location>
</feature>
<evidence type="ECO:0000313" key="12">
    <source>
        <dbReference type="Proteomes" id="UP000807469"/>
    </source>
</evidence>
<dbReference type="GO" id="GO:0016020">
    <property type="term" value="C:membrane"/>
    <property type="evidence" value="ECO:0007669"/>
    <property type="project" value="UniProtKB-SubCell"/>
</dbReference>
<comment type="caution">
    <text evidence="11">The sequence shown here is derived from an EMBL/GenBank/DDBJ whole genome shotgun (WGS) entry which is preliminary data.</text>
</comment>
<keyword evidence="12" id="KW-1185">Reference proteome</keyword>
<dbReference type="EMBL" id="MU155143">
    <property type="protein sequence ID" value="KAF9484418.1"/>
    <property type="molecule type" value="Genomic_DNA"/>
</dbReference>
<dbReference type="AlphaFoldDB" id="A0A9P6D694"/>
<keyword evidence="5 8" id="KW-1133">Transmembrane helix</keyword>
<evidence type="ECO:0000256" key="9">
    <source>
        <dbReference type="SAM" id="SignalP"/>
    </source>
</evidence>
<dbReference type="OrthoDB" id="2115177at2759"/>
<accession>A0A9P6D694</accession>
<feature type="region of interest" description="Disordered" evidence="7">
    <location>
        <begin position="751"/>
        <end position="835"/>
    </location>
</feature>
<feature type="transmembrane region" description="Helical" evidence="8">
    <location>
        <begin position="443"/>
        <end position="468"/>
    </location>
</feature>
<evidence type="ECO:0000256" key="6">
    <source>
        <dbReference type="ARBA" id="ARBA00023136"/>
    </source>
</evidence>
<gene>
    <name evidence="11" type="ORF">BDN70DRAFT_872417</name>
</gene>
<evidence type="ECO:0000256" key="4">
    <source>
        <dbReference type="ARBA" id="ARBA00022729"/>
    </source>
</evidence>
<evidence type="ECO:0000256" key="7">
    <source>
        <dbReference type="SAM" id="MobiDB-lite"/>
    </source>
</evidence>
<dbReference type="GO" id="GO:0055085">
    <property type="term" value="P:transmembrane transport"/>
    <property type="evidence" value="ECO:0007669"/>
    <property type="project" value="TreeGrafter"/>
</dbReference>
<feature type="transmembrane region" description="Helical" evidence="8">
    <location>
        <begin position="410"/>
        <end position="437"/>
    </location>
</feature>
<proteinExistence type="inferred from homology"/>
<evidence type="ECO:0000256" key="2">
    <source>
        <dbReference type="ARBA" id="ARBA00010642"/>
    </source>
</evidence>
<dbReference type="GO" id="GO:0009272">
    <property type="term" value="P:fungal-type cell wall biogenesis"/>
    <property type="evidence" value="ECO:0007669"/>
    <property type="project" value="TreeGrafter"/>
</dbReference>
<feature type="chain" id="PRO_5040221363" evidence="9">
    <location>
        <begin position="27"/>
        <end position="835"/>
    </location>
</feature>
<keyword evidence="3 8" id="KW-0812">Transmembrane</keyword>
<feature type="domain" description="ML-like" evidence="10">
    <location>
        <begin position="29"/>
        <end position="171"/>
    </location>
</feature>
<dbReference type="Pfam" id="PF14558">
    <property type="entry name" value="TRP_N"/>
    <property type="match status" value="1"/>
</dbReference>